<dbReference type="Gene3D" id="1.10.601.10">
    <property type="entry name" value="RNA Polymerase Primary Sigma Factor"/>
    <property type="match status" value="1"/>
</dbReference>
<keyword evidence="3" id="KW-1185">Reference proteome</keyword>
<dbReference type="AlphaFoldDB" id="A0AA36EF38"/>
<sequence>MAGFHIPGDPYFPNQGNAGWIDDEPEEDPEEDPEEEPEEEDEQEEEEEDDQEEDEDEEEEEEDTVFGGDKDDFQDVTFNPFHVQEESNDDAAATKGKFKSLIDKLDTLLESSKTSSSSQYSFDSVNALIKTFTKEHASTIQAFTKAVENCHRVVREMAEKVEKLLANATKFMEEFCSSSENNTATANKADNTEIACFVVSEIEKLQADLAIKNSIMDKLNIKTEKVKVLSAHPSHANAQVNELKSEGAIVKSVVVDENHYLQALVETRYSLLTVSVRKHLAKKLKLVFLMLNCLEGVLESESLLKQGGEVKRTTTSGSNKHETTNSPPKSKDSNVNVASGSKGKGKLIGEDDQEEQDDIYEEAQLQQRKSD</sequence>
<organism evidence="2 3">
    <name type="scientific">Lactuca saligna</name>
    <name type="common">Willowleaf lettuce</name>
    <dbReference type="NCBI Taxonomy" id="75948"/>
    <lineage>
        <taxon>Eukaryota</taxon>
        <taxon>Viridiplantae</taxon>
        <taxon>Streptophyta</taxon>
        <taxon>Embryophyta</taxon>
        <taxon>Tracheophyta</taxon>
        <taxon>Spermatophyta</taxon>
        <taxon>Magnoliopsida</taxon>
        <taxon>eudicotyledons</taxon>
        <taxon>Gunneridae</taxon>
        <taxon>Pentapetalae</taxon>
        <taxon>asterids</taxon>
        <taxon>campanulids</taxon>
        <taxon>Asterales</taxon>
        <taxon>Asteraceae</taxon>
        <taxon>Cichorioideae</taxon>
        <taxon>Cichorieae</taxon>
        <taxon>Lactucinae</taxon>
        <taxon>Lactuca</taxon>
    </lineage>
</organism>
<feature type="compositionally biased region" description="Polar residues" evidence="1">
    <location>
        <begin position="313"/>
        <end position="339"/>
    </location>
</feature>
<dbReference type="Proteomes" id="UP001177003">
    <property type="component" value="Chromosome 6"/>
</dbReference>
<accession>A0AA36EF38</accession>
<feature type="compositionally biased region" description="Acidic residues" evidence="1">
    <location>
        <begin position="21"/>
        <end position="64"/>
    </location>
</feature>
<proteinExistence type="predicted"/>
<gene>
    <name evidence="2" type="ORF">LSALG_LOCUS30444</name>
</gene>
<feature type="region of interest" description="Disordered" evidence="1">
    <location>
        <begin position="1"/>
        <end position="75"/>
    </location>
</feature>
<evidence type="ECO:0000313" key="3">
    <source>
        <dbReference type="Proteomes" id="UP001177003"/>
    </source>
</evidence>
<protein>
    <submittedName>
        <fullName evidence="2">Uncharacterized protein</fullName>
    </submittedName>
</protein>
<evidence type="ECO:0000256" key="1">
    <source>
        <dbReference type="SAM" id="MobiDB-lite"/>
    </source>
</evidence>
<reference evidence="2" key="1">
    <citation type="submission" date="2023-04" db="EMBL/GenBank/DDBJ databases">
        <authorList>
            <person name="Vijverberg K."/>
            <person name="Xiong W."/>
            <person name="Schranz E."/>
        </authorList>
    </citation>
    <scope>NUCLEOTIDE SEQUENCE</scope>
</reference>
<dbReference type="EMBL" id="OX465082">
    <property type="protein sequence ID" value="CAI9291295.1"/>
    <property type="molecule type" value="Genomic_DNA"/>
</dbReference>
<feature type="compositionally biased region" description="Acidic residues" evidence="1">
    <location>
        <begin position="350"/>
        <end position="361"/>
    </location>
</feature>
<evidence type="ECO:0000313" key="2">
    <source>
        <dbReference type="EMBL" id="CAI9291295.1"/>
    </source>
</evidence>
<name>A0AA36EF38_LACSI</name>
<feature type="region of interest" description="Disordered" evidence="1">
    <location>
        <begin position="307"/>
        <end position="371"/>
    </location>
</feature>